<name>A0A8S3V498_MYTED</name>
<dbReference type="AlphaFoldDB" id="A0A8S3V498"/>
<evidence type="ECO:0000313" key="1">
    <source>
        <dbReference type="EMBL" id="CAG2249465.1"/>
    </source>
</evidence>
<accession>A0A8S3V498</accession>
<protein>
    <submittedName>
        <fullName evidence="1">Uncharacterized protein</fullName>
    </submittedName>
</protein>
<dbReference type="OrthoDB" id="6143850at2759"/>
<proteinExistence type="predicted"/>
<reference evidence="1" key="1">
    <citation type="submission" date="2021-03" db="EMBL/GenBank/DDBJ databases">
        <authorList>
            <person name="Bekaert M."/>
        </authorList>
    </citation>
    <scope>NUCLEOTIDE SEQUENCE</scope>
</reference>
<keyword evidence="2" id="KW-1185">Reference proteome</keyword>
<evidence type="ECO:0000313" key="2">
    <source>
        <dbReference type="Proteomes" id="UP000683360"/>
    </source>
</evidence>
<dbReference type="EMBL" id="CAJPWZ010002971">
    <property type="protein sequence ID" value="CAG2249465.1"/>
    <property type="molecule type" value="Genomic_DNA"/>
</dbReference>
<sequence length="193" mass="21386">MLSLILIYDGHVSTLFRTIDVTLQHACREVSTVNSAAASAIASAKIEEVKHQTVASACSSEDWTCFVSRWKDYIQATKVNRKDLVIQLIECCDGTLRRDRTRSAGGSLVDESGQDVLKKVCSPVNTGSESEENTMEARVSLHDMTQDLDSSLVFEPEFMAKLAFENSHCNVQDVNRVSTTDKLSYVMNLSVDK</sequence>
<gene>
    <name evidence="1" type="ORF">MEDL_61230</name>
</gene>
<organism evidence="1 2">
    <name type="scientific">Mytilus edulis</name>
    <name type="common">Blue mussel</name>
    <dbReference type="NCBI Taxonomy" id="6550"/>
    <lineage>
        <taxon>Eukaryota</taxon>
        <taxon>Metazoa</taxon>
        <taxon>Spiralia</taxon>
        <taxon>Lophotrochozoa</taxon>
        <taxon>Mollusca</taxon>
        <taxon>Bivalvia</taxon>
        <taxon>Autobranchia</taxon>
        <taxon>Pteriomorphia</taxon>
        <taxon>Mytilida</taxon>
        <taxon>Mytiloidea</taxon>
        <taxon>Mytilidae</taxon>
        <taxon>Mytilinae</taxon>
        <taxon>Mytilus</taxon>
    </lineage>
</organism>
<comment type="caution">
    <text evidence="1">The sequence shown here is derived from an EMBL/GenBank/DDBJ whole genome shotgun (WGS) entry which is preliminary data.</text>
</comment>
<dbReference type="Proteomes" id="UP000683360">
    <property type="component" value="Unassembled WGS sequence"/>
</dbReference>